<evidence type="ECO:0000313" key="14">
    <source>
        <dbReference type="Proteomes" id="UP000237798"/>
    </source>
</evidence>
<evidence type="ECO:0000259" key="11">
    <source>
        <dbReference type="PROSITE" id="PS50111"/>
    </source>
</evidence>
<dbReference type="PROSITE" id="PS50885">
    <property type="entry name" value="HAMP"/>
    <property type="match status" value="1"/>
</dbReference>
<evidence type="ECO:0000256" key="5">
    <source>
        <dbReference type="ARBA" id="ARBA00022989"/>
    </source>
</evidence>
<dbReference type="InterPro" id="IPR004089">
    <property type="entry name" value="MCPsignal_dom"/>
</dbReference>
<evidence type="ECO:0000256" key="1">
    <source>
        <dbReference type="ARBA" id="ARBA00004651"/>
    </source>
</evidence>
<dbReference type="InterPro" id="IPR003660">
    <property type="entry name" value="HAMP_dom"/>
</dbReference>
<keyword evidence="2" id="KW-1003">Cell membrane</keyword>
<dbReference type="Pfam" id="PF02743">
    <property type="entry name" value="dCache_1"/>
    <property type="match status" value="1"/>
</dbReference>
<organism evidence="13 14">
    <name type="scientific">Clostridium luticellarii</name>
    <dbReference type="NCBI Taxonomy" id="1691940"/>
    <lineage>
        <taxon>Bacteria</taxon>
        <taxon>Bacillati</taxon>
        <taxon>Bacillota</taxon>
        <taxon>Clostridia</taxon>
        <taxon>Eubacteriales</taxon>
        <taxon>Clostridiaceae</taxon>
        <taxon>Clostridium</taxon>
    </lineage>
</organism>
<dbReference type="EMBL" id="PVXP01000037">
    <property type="protein sequence ID" value="PRR84448.1"/>
    <property type="molecule type" value="Genomic_DNA"/>
</dbReference>
<keyword evidence="3" id="KW-0145">Chemotaxis</keyword>
<comment type="similarity">
    <text evidence="8">Belongs to the methyl-accepting chemotaxis (MCP) protein family.</text>
</comment>
<protein>
    <submittedName>
        <fullName evidence="13">Methyl-accepting chemotaxis protein McpC</fullName>
    </submittedName>
</protein>
<feature type="transmembrane region" description="Helical" evidence="10">
    <location>
        <begin position="131"/>
        <end position="153"/>
    </location>
</feature>
<dbReference type="SMART" id="SM00283">
    <property type="entry name" value="MA"/>
    <property type="match status" value="1"/>
</dbReference>
<dbReference type="GO" id="GO:0005886">
    <property type="term" value="C:plasma membrane"/>
    <property type="evidence" value="ECO:0007669"/>
    <property type="project" value="UniProtKB-SubCell"/>
</dbReference>
<dbReference type="SUPFAM" id="SSF58104">
    <property type="entry name" value="Methyl-accepting chemotaxis protein (MCP) signaling domain"/>
    <property type="match status" value="1"/>
</dbReference>
<feature type="domain" description="Methyl-accepting transducer" evidence="11">
    <location>
        <begin position="230"/>
        <end position="481"/>
    </location>
</feature>
<dbReference type="PRINTS" id="PR00260">
    <property type="entry name" value="CHEMTRNSDUCR"/>
</dbReference>
<evidence type="ECO:0000256" key="4">
    <source>
        <dbReference type="ARBA" id="ARBA00022692"/>
    </source>
</evidence>
<reference evidence="13 14" key="1">
    <citation type="submission" date="2018-03" db="EMBL/GenBank/DDBJ databases">
        <title>Genome sequence of Clostridium luticellarii DSM 29923.</title>
        <authorList>
            <person name="Poehlein A."/>
            <person name="Daniel R."/>
        </authorList>
    </citation>
    <scope>NUCLEOTIDE SEQUENCE [LARGE SCALE GENOMIC DNA]</scope>
    <source>
        <strain evidence="13 14">DSM 29923</strain>
    </source>
</reference>
<dbReference type="Pfam" id="PF00672">
    <property type="entry name" value="HAMP"/>
    <property type="match status" value="1"/>
</dbReference>
<dbReference type="GO" id="GO:0007165">
    <property type="term" value="P:signal transduction"/>
    <property type="evidence" value="ECO:0007669"/>
    <property type="project" value="UniProtKB-KW"/>
</dbReference>
<evidence type="ECO:0000256" key="2">
    <source>
        <dbReference type="ARBA" id="ARBA00022475"/>
    </source>
</evidence>
<evidence type="ECO:0000256" key="9">
    <source>
        <dbReference type="PROSITE-ProRule" id="PRU00284"/>
    </source>
</evidence>
<dbReference type="CDD" id="cd12912">
    <property type="entry name" value="PDC2_MCP_like"/>
    <property type="match status" value="1"/>
</dbReference>
<accession>A0A2T0BKM4</accession>
<gene>
    <name evidence="13" type="primary">mcpC</name>
    <name evidence="13" type="ORF">CLLU_23760</name>
</gene>
<keyword evidence="7 9" id="KW-0807">Transducer</keyword>
<dbReference type="PANTHER" id="PTHR32089">
    <property type="entry name" value="METHYL-ACCEPTING CHEMOTAXIS PROTEIN MCPB"/>
    <property type="match status" value="1"/>
</dbReference>
<evidence type="ECO:0000256" key="7">
    <source>
        <dbReference type="ARBA" id="ARBA00023224"/>
    </source>
</evidence>
<proteinExistence type="inferred from homology"/>
<keyword evidence="14" id="KW-1185">Reference proteome</keyword>
<dbReference type="Pfam" id="PF00015">
    <property type="entry name" value="MCPsignal"/>
    <property type="match status" value="1"/>
</dbReference>
<dbReference type="Proteomes" id="UP000237798">
    <property type="component" value="Unassembled WGS sequence"/>
</dbReference>
<sequence length="517" mass="56935">MTKKMVVSISKPIIENNEVVAVVASDVKLDTITSTIDKAKPIDDSYAFLLDNENNFMVHPNKDFKPTANAAKNINKVMNGRFSTILKGNVILLKDYDGREKYFVTSKIDACNWTVGLSVPKSQVEKPLRGLIFWLILVISVSLLFAVLVSMYFGKRIGDPILSLTKAVNKTSNFDLTEDHSFDYLLKRKDEIGQLAKSFNGMKEELTGLIKDILENSQKMSRESEEFSKVVHEISSKTEDIGGAIKNITGAVEESSAVSEEISASIEEVDASINELSSKAAEGSNNAGKFKQRASDISSKGKSSIENIQNLYREKEENILKAIEDGKIVENIVVMADTIASIAEQTNLLALNAAIEAARAGEQGKGFAVVAEEVRKLAEQSSQAVSGIQETIVKVREAFKKLSYTADQVLKFVDEDVNAQFVNFQDMGNQYYSDSDYTSKMSDEIAAFSEQLNATINQLSEAVQVMAQNIQASSGNAEMIKSSIDENIKSIGKVAVTAKNQMEMAQKLDKMVRKFKI</sequence>
<name>A0A2T0BKM4_9CLOT</name>
<keyword evidence="6 10" id="KW-0472">Membrane</keyword>
<dbReference type="CDD" id="cd06225">
    <property type="entry name" value="HAMP"/>
    <property type="match status" value="1"/>
</dbReference>
<evidence type="ECO:0000256" key="10">
    <source>
        <dbReference type="SAM" id="Phobius"/>
    </source>
</evidence>
<dbReference type="GO" id="GO:0006935">
    <property type="term" value="P:chemotaxis"/>
    <property type="evidence" value="ECO:0007669"/>
    <property type="project" value="UniProtKB-KW"/>
</dbReference>
<evidence type="ECO:0000259" key="12">
    <source>
        <dbReference type="PROSITE" id="PS50885"/>
    </source>
</evidence>
<dbReference type="PANTHER" id="PTHR32089:SF112">
    <property type="entry name" value="LYSOZYME-LIKE PROTEIN-RELATED"/>
    <property type="match status" value="1"/>
</dbReference>
<evidence type="ECO:0000256" key="3">
    <source>
        <dbReference type="ARBA" id="ARBA00022500"/>
    </source>
</evidence>
<dbReference type="Gene3D" id="3.30.450.20">
    <property type="entry name" value="PAS domain"/>
    <property type="match status" value="1"/>
</dbReference>
<dbReference type="AlphaFoldDB" id="A0A2T0BKM4"/>
<dbReference type="RefSeq" id="WP_242977584.1">
    <property type="nucleotide sequence ID" value="NZ_JALCPJ010000050.1"/>
</dbReference>
<dbReference type="PROSITE" id="PS50111">
    <property type="entry name" value="CHEMOTAXIS_TRANSDUC_2"/>
    <property type="match status" value="1"/>
</dbReference>
<comment type="caution">
    <text evidence="13">The sequence shown here is derived from an EMBL/GenBank/DDBJ whole genome shotgun (WGS) entry which is preliminary data.</text>
</comment>
<dbReference type="InterPro" id="IPR004090">
    <property type="entry name" value="Chemotax_Me-accpt_rcpt"/>
</dbReference>
<evidence type="ECO:0000256" key="8">
    <source>
        <dbReference type="ARBA" id="ARBA00029447"/>
    </source>
</evidence>
<keyword evidence="5 10" id="KW-1133">Transmembrane helix</keyword>
<evidence type="ECO:0000256" key="6">
    <source>
        <dbReference type="ARBA" id="ARBA00023136"/>
    </source>
</evidence>
<comment type="subcellular location">
    <subcellularLocation>
        <location evidence="1">Cell membrane</location>
        <topology evidence="1">Multi-pass membrane protein</topology>
    </subcellularLocation>
</comment>
<feature type="domain" description="HAMP" evidence="12">
    <location>
        <begin position="155"/>
        <end position="211"/>
    </location>
</feature>
<dbReference type="SMART" id="SM00304">
    <property type="entry name" value="HAMP"/>
    <property type="match status" value="1"/>
</dbReference>
<evidence type="ECO:0000313" key="13">
    <source>
        <dbReference type="EMBL" id="PRR84448.1"/>
    </source>
</evidence>
<keyword evidence="4 10" id="KW-0812">Transmembrane</keyword>
<dbReference type="GO" id="GO:0004888">
    <property type="term" value="F:transmembrane signaling receptor activity"/>
    <property type="evidence" value="ECO:0007669"/>
    <property type="project" value="InterPro"/>
</dbReference>
<dbReference type="Gene3D" id="1.10.287.950">
    <property type="entry name" value="Methyl-accepting chemotaxis protein"/>
    <property type="match status" value="1"/>
</dbReference>
<dbReference type="InterPro" id="IPR033479">
    <property type="entry name" value="dCache_1"/>
</dbReference>